<dbReference type="Gene3D" id="3.30.497.10">
    <property type="entry name" value="Antithrombin, subunit I, domain 2"/>
    <property type="match status" value="1"/>
</dbReference>
<dbReference type="PANTHER" id="PTHR11461">
    <property type="entry name" value="SERINE PROTEASE INHIBITOR, SERPIN"/>
    <property type="match status" value="1"/>
</dbReference>
<protein>
    <submittedName>
        <fullName evidence="3">Serpin (Serine protease inhibitor)</fullName>
    </submittedName>
</protein>
<dbReference type="AlphaFoldDB" id="A0A2U1E3D7"/>
<keyword evidence="4" id="KW-1185">Reference proteome</keyword>
<dbReference type="InterPro" id="IPR036186">
    <property type="entry name" value="Serpin_sf"/>
</dbReference>
<comment type="similarity">
    <text evidence="1">Belongs to the serpin family.</text>
</comment>
<dbReference type="RefSeq" id="WP_116480177.1">
    <property type="nucleotide sequence ID" value="NZ_QEKV01000005.1"/>
</dbReference>
<dbReference type="GO" id="GO:0004867">
    <property type="term" value="F:serine-type endopeptidase inhibitor activity"/>
    <property type="evidence" value="ECO:0007669"/>
    <property type="project" value="InterPro"/>
</dbReference>
<dbReference type="InterPro" id="IPR000215">
    <property type="entry name" value="Serpin_fam"/>
</dbReference>
<dbReference type="PANTHER" id="PTHR11461:SF211">
    <property type="entry name" value="GH10112P-RELATED"/>
    <property type="match status" value="1"/>
</dbReference>
<dbReference type="EMBL" id="QEKV01000005">
    <property type="protein sequence ID" value="PVY94405.1"/>
    <property type="molecule type" value="Genomic_DNA"/>
</dbReference>
<dbReference type="Pfam" id="PF00079">
    <property type="entry name" value="Serpin"/>
    <property type="match status" value="1"/>
</dbReference>
<accession>A0A2U1E3D7</accession>
<dbReference type="PROSITE" id="PS51257">
    <property type="entry name" value="PROKAR_LIPOPROTEIN"/>
    <property type="match status" value="1"/>
</dbReference>
<organism evidence="3 4">
    <name type="scientific">Ezakiella coagulans</name>
    <dbReference type="NCBI Taxonomy" id="46507"/>
    <lineage>
        <taxon>Bacteria</taxon>
        <taxon>Bacillati</taxon>
        <taxon>Bacillota</taxon>
        <taxon>Tissierellia</taxon>
        <taxon>Ezakiella</taxon>
    </lineage>
</organism>
<dbReference type="InterPro" id="IPR023796">
    <property type="entry name" value="Serpin_dom"/>
</dbReference>
<proteinExistence type="inferred from homology"/>
<dbReference type="Gene3D" id="2.30.39.10">
    <property type="entry name" value="Alpha-1-antitrypsin, domain 1"/>
    <property type="match status" value="1"/>
</dbReference>
<reference evidence="3 4" key="1">
    <citation type="submission" date="2018-04" db="EMBL/GenBank/DDBJ databases">
        <title>Genomic Encyclopedia of Type Strains, Phase IV (KMG-IV): sequencing the most valuable type-strain genomes for metagenomic binning, comparative biology and taxonomic classification.</title>
        <authorList>
            <person name="Goeker M."/>
        </authorList>
    </citation>
    <scope>NUCLEOTIDE SEQUENCE [LARGE SCALE GENOMIC DNA]</scope>
    <source>
        <strain evidence="3 4">DSM 20705</strain>
    </source>
</reference>
<name>A0A2U1E3D7_9FIRM</name>
<evidence type="ECO:0000256" key="1">
    <source>
        <dbReference type="RuleBase" id="RU000411"/>
    </source>
</evidence>
<dbReference type="InterPro" id="IPR042185">
    <property type="entry name" value="Serpin_sf_2"/>
</dbReference>
<feature type="domain" description="Serpin" evidence="2">
    <location>
        <begin position="48"/>
        <end position="382"/>
    </location>
</feature>
<evidence type="ECO:0000313" key="4">
    <source>
        <dbReference type="Proteomes" id="UP000245793"/>
    </source>
</evidence>
<sequence length="382" mass="42984">MEKRFFILAIAFLSIFIFGCKKDEPPKTPVSLIDGEENKEAYNEFLKTNLATILSDETALDNNFVYSPFSYRRALESLTLVTDDFNDSPYFGAKLLKDANGNNFKSKTEVILNKDMFNIKNKVDEFVLKDFPSGAEDESKKIQKDVLGETILKPSYKPENAMVVINATAFQGKWEKAFEKSRTYKDNFTTISGDVVEKDFMQGNIDNVVLQNELVDIGRKSMETPGDYAYFVDVKNPTAENILEVARELPGYIESMENLSTSFGVGERGTVFLAVPKCDIKTNVDILELEKNGENKEIFEKTFDTNENLERLSDDPIFISGIKQAASFKMDENKIEAKAATEIKTESMMAPVDEPLEIILDSPHFIVTTTNGVITFVALVVK</sequence>
<dbReference type="InterPro" id="IPR042178">
    <property type="entry name" value="Serpin_sf_1"/>
</dbReference>
<evidence type="ECO:0000313" key="3">
    <source>
        <dbReference type="EMBL" id="PVY94405.1"/>
    </source>
</evidence>
<dbReference type="GO" id="GO:0005615">
    <property type="term" value="C:extracellular space"/>
    <property type="evidence" value="ECO:0007669"/>
    <property type="project" value="InterPro"/>
</dbReference>
<gene>
    <name evidence="3" type="ORF">C7381_105111</name>
</gene>
<dbReference type="Proteomes" id="UP000245793">
    <property type="component" value="Unassembled WGS sequence"/>
</dbReference>
<dbReference type="SUPFAM" id="SSF56574">
    <property type="entry name" value="Serpins"/>
    <property type="match status" value="1"/>
</dbReference>
<evidence type="ECO:0000259" key="2">
    <source>
        <dbReference type="SMART" id="SM00093"/>
    </source>
</evidence>
<comment type="caution">
    <text evidence="3">The sequence shown here is derived from an EMBL/GenBank/DDBJ whole genome shotgun (WGS) entry which is preliminary data.</text>
</comment>
<dbReference type="SMART" id="SM00093">
    <property type="entry name" value="SERPIN"/>
    <property type="match status" value="1"/>
</dbReference>